<feature type="compositionally biased region" description="Low complexity" evidence="1">
    <location>
        <begin position="96"/>
        <end position="110"/>
    </location>
</feature>
<feature type="compositionally biased region" description="Polar residues" evidence="1">
    <location>
        <begin position="52"/>
        <end position="65"/>
    </location>
</feature>
<keyword evidence="3" id="KW-1185">Reference proteome</keyword>
<dbReference type="EMBL" id="JAWHQM010000003">
    <property type="protein sequence ID" value="KAK5626584.1"/>
    <property type="molecule type" value="Genomic_DNA"/>
</dbReference>
<proteinExistence type="predicted"/>
<evidence type="ECO:0000313" key="2">
    <source>
        <dbReference type="EMBL" id="KAK5626584.1"/>
    </source>
</evidence>
<feature type="compositionally biased region" description="Polar residues" evidence="1">
    <location>
        <begin position="229"/>
        <end position="246"/>
    </location>
</feature>
<evidence type="ECO:0000256" key="1">
    <source>
        <dbReference type="SAM" id="MobiDB-lite"/>
    </source>
</evidence>
<gene>
    <name evidence="2" type="ORF">RRF57_002299</name>
</gene>
<protein>
    <submittedName>
        <fullName evidence="2">Uncharacterized protein</fullName>
    </submittedName>
</protein>
<feature type="region of interest" description="Disordered" evidence="1">
    <location>
        <begin position="229"/>
        <end position="282"/>
    </location>
</feature>
<reference evidence="2 3" key="1">
    <citation type="submission" date="2023-10" db="EMBL/GenBank/DDBJ databases">
        <title>Draft genome sequence of Xylaria bambusicola isolate GMP-LS, the root and basal stem rot pathogen of sugarcane in Indonesia.</title>
        <authorList>
            <person name="Selvaraj P."/>
            <person name="Muralishankar V."/>
            <person name="Muruganantham S."/>
            <person name="Sp S."/>
            <person name="Haryani S."/>
            <person name="Lau K.J.X."/>
            <person name="Naqvi N.I."/>
        </authorList>
    </citation>
    <scope>NUCLEOTIDE SEQUENCE [LARGE SCALE GENOMIC DNA]</scope>
    <source>
        <strain evidence="2">GMP-LS</strain>
    </source>
</reference>
<feature type="compositionally biased region" description="Polar residues" evidence="1">
    <location>
        <begin position="28"/>
        <end position="40"/>
    </location>
</feature>
<dbReference type="Proteomes" id="UP001305414">
    <property type="component" value="Unassembled WGS sequence"/>
</dbReference>
<sequence>MPSPSRSWYAKVSASVKTPRKVKAAQPDQYTRDTPTQTAPFTPARSFHRPSVPTSTRKISASFSTDCPLSGHPTIACSSVTASTTMKPPHAPPHRPSFSNRSSTTSSTRSYGNMEAFATDSTLKTSRTYTSIPMSIGQQKAPSSRPYVSTAYTTARALPSRRAENIPPSTSMVNTTTKNQSTYQYPTPQLVPKLASPKKKTTKPRLSISKSRTFNALSNLTATISRTSLGQLTGSESRGTSISSKKSGVKDPPPYTSSQSTSSTSSQALPSPGCDNPGSRQIHAAQSSAYWAGRFMALQDRFQSETLKPENLTALVNAHAEGSMCGLTQPNNFSSSATTGCITPAAHPRPTRTASRVPPPKFRRSATTNIKHTTTIPIPPRSSHDMAAAQLIDEDARCHQIFAHLESLCATSQARDSLRQWQKCYAVRMGKEYLFSSGLPKGKRTRDLTWVGRLLRGGDSYGKREEFRALVWSVTLFY</sequence>
<feature type="region of interest" description="Disordered" evidence="1">
    <location>
        <begin position="164"/>
        <end position="210"/>
    </location>
</feature>
<feature type="region of interest" description="Disordered" evidence="1">
    <location>
        <begin position="81"/>
        <end position="113"/>
    </location>
</feature>
<comment type="caution">
    <text evidence="2">The sequence shown here is derived from an EMBL/GenBank/DDBJ whole genome shotgun (WGS) entry which is preliminary data.</text>
</comment>
<accession>A0AAN7USL5</accession>
<name>A0AAN7USL5_9PEZI</name>
<evidence type="ECO:0000313" key="3">
    <source>
        <dbReference type="Proteomes" id="UP001305414"/>
    </source>
</evidence>
<feature type="compositionally biased region" description="Low complexity" evidence="1">
    <location>
        <begin position="256"/>
        <end position="267"/>
    </location>
</feature>
<organism evidence="2 3">
    <name type="scientific">Xylaria bambusicola</name>
    <dbReference type="NCBI Taxonomy" id="326684"/>
    <lineage>
        <taxon>Eukaryota</taxon>
        <taxon>Fungi</taxon>
        <taxon>Dikarya</taxon>
        <taxon>Ascomycota</taxon>
        <taxon>Pezizomycotina</taxon>
        <taxon>Sordariomycetes</taxon>
        <taxon>Xylariomycetidae</taxon>
        <taxon>Xylariales</taxon>
        <taxon>Xylariaceae</taxon>
        <taxon>Xylaria</taxon>
    </lineage>
</organism>
<feature type="region of interest" description="Disordered" evidence="1">
    <location>
        <begin position="1"/>
        <end position="65"/>
    </location>
</feature>
<feature type="region of interest" description="Disordered" evidence="1">
    <location>
        <begin position="343"/>
        <end position="364"/>
    </location>
</feature>
<feature type="compositionally biased region" description="Polar residues" evidence="1">
    <location>
        <begin position="167"/>
        <end position="187"/>
    </location>
</feature>
<dbReference type="AlphaFoldDB" id="A0AAN7USL5"/>